<organism evidence="2 3">
    <name type="scientific">Clostridium septicum</name>
    <dbReference type="NCBI Taxonomy" id="1504"/>
    <lineage>
        <taxon>Bacteria</taxon>
        <taxon>Bacillati</taxon>
        <taxon>Bacillota</taxon>
        <taxon>Clostridia</taxon>
        <taxon>Eubacteriales</taxon>
        <taxon>Clostridiaceae</taxon>
        <taxon>Clostridium</taxon>
    </lineage>
</organism>
<accession>A0A9N7JNN9</accession>
<evidence type="ECO:0000313" key="3">
    <source>
        <dbReference type="Proteomes" id="UP000280586"/>
    </source>
</evidence>
<dbReference type="InterPro" id="IPR023346">
    <property type="entry name" value="Lysozyme-like_dom_sf"/>
</dbReference>
<dbReference type="EMBL" id="CP023671">
    <property type="protein sequence ID" value="AYE35853.1"/>
    <property type="molecule type" value="Genomic_DNA"/>
</dbReference>
<reference evidence="2 3" key="1">
    <citation type="submission" date="2017-09" db="EMBL/GenBank/DDBJ databases">
        <authorList>
            <person name="Thomas P."/>
            <person name="Seyboldt C."/>
        </authorList>
    </citation>
    <scope>NUCLEOTIDE SEQUENCE [LARGE SCALE GENOMIC DNA]</scope>
    <source>
        <strain evidence="2 3">DSM 7534</strain>
    </source>
</reference>
<evidence type="ECO:0000259" key="1">
    <source>
        <dbReference type="Pfam" id="PF01464"/>
    </source>
</evidence>
<proteinExistence type="predicted"/>
<dbReference type="SUPFAM" id="SSF53955">
    <property type="entry name" value="Lysozyme-like"/>
    <property type="match status" value="1"/>
</dbReference>
<dbReference type="OrthoDB" id="9815002at2"/>
<evidence type="ECO:0000313" key="2">
    <source>
        <dbReference type="EMBL" id="AYE35853.1"/>
    </source>
</evidence>
<dbReference type="AlphaFoldDB" id="A0A9N7JNN9"/>
<dbReference type="PANTHER" id="PTHR37423:SF2">
    <property type="entry name" value="MEMBRANE-BOUND LYTIC MUREIN TRANSGLYCOSYLASE C"/>
    <property type="match status" value="1"/>
</dbReference>
<protein>
    <submittedName>
        <fullName evidence="2">Lytic transglycosylase domain-containing protein</fullName>
    </submittedName>
</protein>
<sequence>MSFNKEVLKKTIGDGPEFDLVYQALLDNMKDEAASEGNESNSSQDYLVKSTNAGVRLDKIPMRIKRENENIINNLYNKLDNEVSLQSLDNKVTSQDVDISNLDNGERINRAVDKYSQEFGVDKNLILAIIKQESNFDPNVESEAGAKGLMQLMDFNVEEYGVTDPFNIEENIRGGVNHIKEYLDMFDGNIEMALMAYNGGPGNMERRGVTSVNDIYKMPLETQAYVPKVMNYYRNGF</sequence>
<dbReference type="InterPro" id="IPR008258">
    <property type="entry name" value="Transglycosylase_SLT_dom_1"/>
</dbReference>
<dbReference type="CDD" id="cd00254">
    <property type="entry name" value="LT-like"/>
    <property type="match status" value="1"/>
</dbReference>
<dbReference type="KEGG" id="csep:CP523_09675"/>
<dbReference type="Gene3D" id="1.10.530.10">
    <property type="match status" value="1"/>
</dbReference>
<dbReference type="PANTHER" id="PTHR37423">
    <property type="entry name" value="SOLUBLE LYTIC MUREIN TRANSGLYCOSYLASE-RELATED"/>
    <property type="match status" value="1"/>
</dbReference>
<feature type="domain" description="Transglycosylase SLT" evidence="1">
    <location>
        <begin position="112"/>
        <end position="207"/>
    </location>
</feature>
<gene>
    <name evidence="2" type="ORF">CP523_09675</name>
</gene>
<dbReference type="Proteomes" id="UP000280586">
    <property type="component" value="Chromosome"/>
</dbReference>
<name>A0A9N7JNN9_CLOSE</name>
<dbReference type="Pfam" id="PF01464">
    <property type="entry name" value="SLT"/>
    <property type="match status" value="1"/>
</dbReference>